<organism evidence="5 6">
    <name type="scientific">Sclerotinia borealis (strain F-4128)</name>
    <dbReference type="NCBI Taxonomy" id="1432307"/>
    <lineage>
        <taxon>Eukaryota</taxon>
        <taxon>Fungi</taxon>
        <taxon>Dikarya</taxon>
        <taxon>Ascomycota</taxon>
        <taxon>Pezizomycotina</taxon>
        <taxon>Leotiomycetes</taxon>
        <taxon>Helotiales</taxon>
        <taxon>Sclerotiniaceae</taxon>
        <taxon>Sclerotinia</taxon>
    </lineage>
</organism>
<dbReference type="Proteomes" id="UP000019487">
    <property type="component" value="Unassembled WGS sequence"/>
</dbReference>
<dbReference type="InterPro" id="IPR016461">
    <property type="entry name" value="COMT-like"/>
</dbReference>
<name>W9CXE7_SCLBF</name>
<dbReference type="SUPFAM" id="SSF46785">
    <property type="entry name" value="Winged helix' DNA-binding domain"/>
    <property type="match status" value="1"/>
</dbReference>
<dbReference type="HOGENOM" id="CLU_005533_1_4_1"/>
<dbReference type="PANTHER" id="PTHR43712:SF19">
    <property type="entry name" value="DUAL O-METHYLTRANSFERASE_FAD-DEPENDENT MONOOXYGENASE ELCB"/>
    <property type="match status" value="1"/>
</dbReference>
<accession>W9CXE7</accession>
<dbReference type="Gene3D" id="3.40.50.150">
    <property type="entry name" value="Vaccinia Virus protein VP39"/>
    <property type="match status" value="1"/>
</dbReference>
<dbReference type="InterPro" id="IPR029063">
    <property type="entry name" value="SAM-dependent_MTases_sf"/>
</dbReference>
<keyword evidence="6" id="KW-1185">Reference proteome</keyword>
<dbReference type="OrthoDB" id="1606438at2759"/>
<evidence type="ECO:0000256" key="2">
    <source>
        <dbReference type="ARBA" id="ARBA00022679"/>
    </source>
</evidence>
<keyword evidence="3" id="KW-0949">S-adenosyl-L-methionine</keyword>
<sequence length="423" mass="46938">MEDSLEKLAARITTSAKALSSIVSASDNSHLNANGLVNFSQDELAQKARQDISYAAREMLLLVSEPNDYLEQHQVNYQQLSCLKWLLHFDIFKQIPLNEPIPFSTVAKTANVPISRLKSVVRMTITGGILTEPRSDYLAHSRLSAQFATNDNLIDWAKFMTEYSAPTASKFAEATARWGDTSEKNQTAYNIAFGTDLPFFGHLAQSQERTANFAAYMRSLSDSQGVALRHILTGFNWSSFEKANVVDVGGSTGQASSLLATHFPKFSFLVQDLPETIINAPKAISGLDPGISSRISFSPHDFRNPQPSSVALHTDIFFLRKIIHDWPSRDARIILSHLSEALQKPGACIVIMDTILPEPGSVPASEEASLRVRDLTMAQSFNSGERELSEWVELFESATPKLRLKEWKKPQGSVMSMMVVVRD</sequence>
<dbReference type="EMBL" id="AYSA01000013">
    <property type="protein sequence ID" value="ESZ99285.1"/>
    <property type="molecule type" value="Genomic_DNA"/>
</dbReference>
<evidence type="ECO:0000259" key="4">
    <source>
        <dbReference type="Pfam" id="PF00891"/>
    </source>
</evidence>
<evidence type="ECO:0000256" key="1">
    <source>
        <dbReference type="ARBA" id="ARBA00022603"/>
    </source>
</evidence>
<dbReference type="SUPFAM" id="SSF53335">
    <property type="entry name" value="S-adenosyl-L-methionine-dependent methyltransferases"/>
    <property type="match status" value="1"/>
</dbReference>
<comment type="caution">
    <text evidence="5">The sequence shown here is derived from an EMBL/GenBank/DDBJ whole genome shotgun (WGS) entry which is preliminary data.</text>
</comment>
<gene>
    <name evidence="5" type="ORF">SBOR_0326</name>
</gene>
<dbReference type="AlphaFoldDB" id="W9CXE7"/>
<reference evidence="5 6" key="1">
    <citation type="journal article" date="2014" name="Genome Announc.">
        <title>Draft genome sequence of Sclerotinia borealis, a psychrophilic plant pathogenic fungus.</title>
        <authorList>
            <person name="Mardanov A.V."/>
            <person name="Beletsky A.V."/>
            <person name="Kadnikov V.V."/>
            <person name="Ignatov A.N."/>
            <person name="Ravin N.V."/>
        </authorList>
    </citation>
    <scope>NUCLEOTIDE SEQUENCE [LARGE SCALE GENOMIC DNA]</scope>
    <source>
        <strain evidence="6">F-4157</strain>
    </source>
</reference>
<dbReference type="STRING" id="1432307.W9CXE7"/>
<keyword evidence="2" id="KW-0808">Transferase</keyword>
<dbReference type="InterPro" id="IPR036390">
    <property type="entry name" value="WH_DNA-bd_sf"/>
</dbReference>
<evidence type="ECO:0000256" key="3">
    <source>
        <dbReference type="ARBA" id="ARBA00022691"/>
    </source>
</evidence>
<evidence type="ECO:0000313" key="6">
    <source>
        <dbReference type="Proteomes" id="UP000019487"/>
    </source>
</evidence>
<protein>
    <recommendedName>
        <fullName evidence="4">O-methyltransferase C-terminal domain-containing protein</fullName>
    </recommendedName>
</protein>
<feature type="domain" description="O-methyltransferase C-terminal" evidence="4">
    <location>
        <begin position="182"/>
        <end position="398"/>
    </location>
</feature>
<keyword evidence="1" id="KW-0489">Methyltransferase</keyword>
<evidence type="ECO:0000313" key="5">
    <source>
        <dbReference type="EMBL" id="ESZ99285.1"/>
    </source>
</evidence>
<dbReference type="InterPro" id="IPR001077">
    <property type="entry name" value="COMT_C"/>
</dbReference>
<dbReference type="PANTHER" id="PTHR43712">
    <property type="entry name" value="PUTATIVE (AFU_ORTHOLOGUE AFUA_4G14580)-RELATED"/>
    <property type="match status" value="1"/>
</dbReference>
<proteinExistence type="predicted"/>
<dbReference type="PROSITE" id="PS51683">
    <property type="entry name" value="SAM_OMT_II"/>
    <property type="match status" value="1"/>
</dbReference>
<dbReference type="GO" id="GO:0032259">
    <property type="term" value="P:methylation"/>
    <property type="evidence" value="ECO:0007669"/>
    <property type="project" value="UniProtKB-KW"/>
</dbReference>
<dbReference type="Pfam" id="PF00891">
    <property type="entry name" value="Methyltransf_2"/>
    <property type="match status" value="1"/>
</dbReference>
<dbReference type="GO" id="GO:0008171">
    <property type="term" value="F:O-methyltransferase activity"/>
    <property type="evidence" value="ECO:0007669"/>
    <property type="project" value="InterPro"/>
</dbReference>